<evidence type="ECO:0000313" key="2">
    <source>
        <dbReference type="EMBL" id="RCU45429.1"/>
    </source>
</evidence>
<organism evidence="2 3">
    <name type="scientific">Corallincola holothuriorum</name>
    <dbReference type="NCBI Taxonomy" id="2282215"/>
    <lineage>
        <taxon>Bacteria</taxon>
        <taxon>Pseudomonadati</taxon>
        <taxon>Pseudomonadota</taxon>
        <taxon>Gammaproteobacteria</taxon>
        <taxon>Alteromonadales</taxon>
        <taxon>Psychromonadaceae</taxon>
        <taxon>Corallincola</taxon>
    </lineage>
</organism>
<feature type="transmembrane region" description="Helical" evidence="1">
    <location>
        <begin position="457"/>
        <end position="478"/>
    </location>
</feature>
<dbReference type="Proteomes" id="UP000252558">
    <property type="component" value="Unassembled WGS sequence"/>
</dbReference>
<feature type="transmembrane region" description="Helical" evidence="1">
    <location>
        <begin position="391"/>
        <end position="412"/>
    </location>
</feature>
<feature type="transmembrane region" description="Helical" evidence="1">
    <location>
        <begin position="232"/>
        <end position="250"/>
    </location>
</feature>
<feature type="transmembrane region" description="Helical" evidence="1">
    <location>
        <begin position="192"/>
        <end position="211"/>
    </location>
</feature>
<keyword evidence="1" id="KW-0812">Transmembrane</keyword>
<evidence type="ECO:0000256" key="1">
    <source>
        <dbReference type="SAM" id="Phobius"/>
    </source>
</evidence>
<dbReference type="EMBL" id="QPID01000010">
    <property type="protein sequence ID" value="RCU45429.1"/>
    <property type="molecule type" value="Genomic_DNA"/>
</dbReference>
<dbReference type="OrthoDB" id="8481281at2"/>
<gene>
    <name evidence="2" type="ORF">DU002_15330</name>
</gene>
<feature type="transmembrane region" description="Helical" evidence="1">
    <location>
        <begin position="21"/>
        <end position="46"/>
    </location>
</feature>
<sequence>MAYDFGSLKLGIKNPFKQEGIISTLAGIAIVGIGLGPLLSVASVIQEDRTRAWLYAGLGLFLLVLGLRRAGRGLFQLFRFFVGRSVPTSLAYNCNPSEQDNAKAEHRFTAYDAKQLESMLMGRKNTTFTEPQGWLSRLLHSLIPSLITTPYPLRNLAQELFGVLSVTFTAIIAFAVASFVCATGLAGPVGDLIMPLMSVLLLVYMTFVWRATGSRLQSNQMGRLQAKGAGGLARLLGFSILLPIIIGYGYQQLNLDSEQAVQVSQLFELVTFNAWPNLSYLGLMVIVVLAATVVLFIERLKLSNPTTEVSEYRDNLQESIHPNEIFINTESIVLANRRYNEIPNRTYRAFDPALNDQSEGKGSFGGELLIETQPAYRELEHSPLFKLCRSAATLVAQILLVVGVATFASVIMNGYDVYLLANSVFFNQLVPALQGVRDETLALEIAAPILTPVADQISGLITLLFISLASTAAGHILSRGANLFWAEMHWDSLLMWMKMEGTYTESKVSTGMSIHDSTRSENVVVRSSITPWIISSRVRTTCFATSGNYNLELPRYILEMQKNDGELAGIVDEIKSFLRGRESIASITNENDLANAKNIYDVNQASRTPLGAPQQNGQLNIEEQAAHQQRQEAIEQTD</sequence>
<dbReference type="AlphaFoldDB" id="A0A368N849"/>
<keyword evidence="3" id="KW-1185">Reference proteome</keyword>
<feature type="transmembrane region" description="Helical" evidence="1">
    <location>
        <begin position="160"/>
        <end position="186"/>
    </location>
</feature>
<keyword evidence="1" id="KW-1133">Transmembrane helix</keyword>
<feature type="transmembrane region" description="Helical" evidence="1">
    <location>
        <begin position="52"/>
        <end position="70"/>
    </location>
</feature>
<dbReference type="RefSeq" id="WP_114339285.1">
    <property type="nucleotide sequence ID" value="NZ_QPID01000010.1"/>
</dbReference>
<comment type="caution">
    <text evidence="2">The sequence shown here is derived from an EMBL/GenBank/DDBJ whole genome shotgun (WGS) entry which is preliminary data.</text>
</comment>
<evidence type="ECO:0000313" key="3">
    <source>
        <dbReference type="Proteomes" id="UP000252558"/>
    </source>
</evidence>
<keyword evidence="1" id="KW-0472">Membrane</keyword>
<feature type="transmembrane region" description="Helical" evidence="1">
    <location>
        <begin position="278"/>
        <end position="297"/>
    </location>
</feature>
<reference evidence="2 3" key="1">
    <citation type="submission" date="2018-07" db="EMBL/GenBank/DDBJ databases">
        <title>Corallincola holothuriorum sp. nov., a new facultative anaerobe isolated from sea cucumber Apostichopus japonicus.</title>
        <authorList>
            <person name="Xia H."/>
        </authorList>
    </citation>
    <scope>NUCLEOTIDE SEQUENCE [LARGE SCALE GENOMIC DNA]</scope>
    <source>
        <strain evidence="2 3">C4</strain>
    </source>
</reference>
<name>A0A368N849_9GAMM</name>
<accession>A0A368N849</accession>
<proteinExistence type="predicted"/>
<protein>
    <submittedName>
        <fullName evidence="2">Uncharacterized protein</fullName>
    </submittedName>
</protein>